<gene>
    <name evidence="8" type="ORF">SDC9_15672</name>
</gene>
<dbReference type="Pfam" id="PF01694">
    <property type="entry name" value="Rhomboid"/>
    <property type="match status" value="1"/>
</dbReference>
<feature type="transmembrane region" description="Helical" evidence="6">
    <location>
        <begin position="90"/>
        <end position="106"/>
    </location>
</feature>
<accession>A0A644TW59</accession>
<evidence type="ECO:0000256" key="5">
    <source>
        <dbReference type="SAM" id="MobiDB-lite"/>
    </source>
</evidence>
<feature type="transmembrane region" description="Helical" evidence="6">
    <location>
        <begin position="112"/>
        <end position="132"/>
    </location>
</feature>
<feature type="transmembrane region" description="Helical" evidence="6">
    <location>
        <begin position="139"/>
        <end position="160"/>
    </location>
</feature>
<feature type="domain" description="Peptidase S54 rhomboid" evidence="7">
    <location>
        <begin position="50"/>
        <end position="185"/>
    </location>
</feature>
<keyword evidence="3 6" id="KW-1133">Transmembrane helix</keyword>
<dbReference type="InterPro" id="IPR035952">
    <property type="entry name" value="Rhomboid-like_sf"/>
</dbReference>
<feature type="transmembrane region" description="Helical" evidence="6">
    <location>
        <begin position="65"/>
        <end position="83"/>
    </location>
</feature>
<comment type="subcellular location">
    <subcellularLocation>
        <location evidence="1">Membrane</location>
        <topology evidence="1">Multi-pass membrane protein</topology>
    </subcellularLocation>
</comment>
<dbReference type="GO" id="GO:0004252">
    <property type="term" value="F:serine-type endopeptidase activity"/>
    <property type="evidence" value="ECO:0007669"/>
    <property type="project" value="InterPro"/>
</dbReference>
<dbReference type="InterPro" id="IPR050925">
    <property type="entry name" value="Rhomboid_protease_S54"/>
</dbReference>
<comment type="caution">
    <text evidence="8">The sequence shown here is derived from an EMBL/GenBank/DDBJ whole genome shotgun (WGS) entry which is preliminary data.</text>
</comment>
<sequence length="233" mass="26045">MGKERKDFLSAMVVPAAFVLLLWIIKILEVSTNISLSEYGLEPRSTKGLLGILTMPLLHSDFSHLSSNTLAAFLLLSGLYLFYKNFASTLFVSFYFFSGFAAWIIGTSGTIHIGASGLVYALAWFHILSGFLKRNKPQMAFGFLVIFLYGSVVWGIFPMFQPSPQISWQGHLGGAITGIIFAILFQNKGIVQKEIAPIEEEDELSDEDPYWMEGSHEELNQKEEIKESNSTEI</sequence>
<dbReference type="GO" id="GO:0016020">
    <property type="term" value="C:membrane"/>
    <property type="evidence" value="ECO:0007669"/>
    <property type="project" value="UniProtKB-SubCell"/>
</dbReference>
<evidence type="ECO:0000256" key="4">
    <source>
        <dbReference type="ARBA" id="ARBA00023136"/>
    </source>
</evidence>
<feature type="compositionally biased region" description="Acidic residues" evidence="5">
    <location>
        <begin position="199"/>
        <end position="210"/>
    </location>
</feature>
<keyword evidence="2 6" id="KW-0812">Transmembrane</keyword>
<dbReference type="AlphaFoldDB" id="A0A644TW59"/>
<feature type="region of interest" description="Disordered" evidence="5">
    <location>
        <begin position="199"/>
        <end position="233"/>
    </location>
</feature>
<dbReference type="SUPFAM" id="SSF144091">
    <property type="entry name" value="Rhomboid-like"/>
    <property type="match status" value="1"/>
</dbReference>
<dbReference type="PANTHER" id="PTHR43731">
    <property type="entry name" value="RHOMBOID PROTEASE"/>
    <property type="match status" value="1"/>
</dbReference>
<dbReference type="EMBL" id="VSSQ01000050">
    <property type="protein sequence ID" value="MPL69921.1"/>
    <property type="molecule type" value="Genomic_DNA"/>
</dbReference>
<feature type="compositionally biased region" description="Basic and acidic residues" evidence="5">
    <location>
        <begin position="214"/>
        <end position="233"/>
    </location>
</feature>
<feature type="transmembrane region" description="Helical" evidence="6">
    <location>
        <begin position="7"/>
        <end position="25"/>
    </location>
</feature>
<reference evidence="8" key="1">
    <citation type="submission" date="2019-08" db="EMBL/GenBank/DDBJ databases">
        <authorList>
            <person name="Kucharzyk K."/>
            <person name="Murdoch R.W."/>
            <person name="Higgins S."/>
            <person name="Loffler F."/>
        </authorList>
    </citation>
    <scope>NUCLEOTIDE SEQUENCE</scope>
</reference>
<proteinExistence type="predicted"/>
<evidence type="ECO:0000256" key="6">
    <source>
        <dbReference type="SAM" id="Phobius"/>
    </source>
</evidence>
<dbReference type="Gene3D" id="1.20.1540.10">
    <property type="entry name" value="Rhomboid-like"/>
    <property type="match status" value="1"/>
</dbReference>
<evidence type="ECO:0000256" key="1">
    <source>
        <dbReference type="ARBA" id="ARBA00004141"/>
    </source>
</evidence>
<protein>
    <recommendedName>
        <fullName evidence="7">Peptidase S54 rhomboid domain-containing protein</fullName>
    </recommendedName>
</protein>
<evidence type="ECO:0000256" key="3">
    <source>
        <dbReference type="ARBA" id="ARBA00022989"/>
    </source>
</evidence>
<evidence type="ECO:0000313" key="8">
    <source>
        <dbReference type="EMBL" id="MPL69921.1"/>
    </source>
</evidence>
<keyword evidence="4 6" id="KW-0472">Membrane</keyword>
<name>A0A644TW59_9ZZZZ</name>
<organism evidence="8">
    <name type="scientific">bioreactor metagenome</name>
    <dbReference type="NCBI Taxonomy" id="1076179"/>
    <lineage>
        <taxon>unclassified sequences</taxon>
        <taxon>metagenomes</taxon>
        <taxon>ecological metagenomes</taxon>
    </lineage>
</organism>
<evidence type="ECO:0000256" key="2">
    <source>
        <dbReference type="ARBA" id="ARBA00022692"/>
    </source>
</evidence>
<evidence type="ECO:0000259" key="7">
    <source>
        <dbReference type="Pfam" id="PF01694"/>
    </source>
</evidence>
<feature type="transmembrane region" description="Helical" evidence="6">
    <location>
        <begin position="166"/>
        <end position="185"/>
    </location>
</feature>
<dbReference type="InterPro" id="IPR022764">
    <property type="entry name" value="Peptidase_S54_rhomboid_dom"/>
</dbReference>
<dbReference type="PANTHER" id="PTHR43731:SF9">
    <property type="entry name" value="SLR1461 PROTEIN"/>
    <property type="match status" value="1"/>
</dbReference>